<keyword evidence="5 6" id="KW-0472">Membrane</keyword>
<feature type="transmembrane region" description="Helical" evidence="6">
    <location>
        <begin position="6"/>
        <end position="23"/>
    </location>
</feature>
<evidence type="ECO:0000313" key="7">
    <source>
        <dbReference type="EMBL" id="GMN64934.1"/>
    </source>
</evidence>
<dbReference type="PANTHER" id="PTHR46285:SF3">
    <property type="entry name" value="PROTEINASE INHIBITOR I4, SERPIN (DUF716)"/>
    <property type="match status" value="1"/>
</dbReference>
<proteinExistence type="inferred from homology"/>
<evidence type="ECO:0000256" key="3">
    <source>
        <dbReference type="ARBA" id="ARBA00022692"/>
    </source>
</evidence>
<feature type="transmembrane region" description="Helical" evidence="6">
    <location>
        <begin position="90"/>
        <end position="110"/>
    </location>
</feature>
<gene>
    <name evidence="7" type="ORF">TIFTF001_034018</name>
</gene>
<evidence type="ECO:0000256" key="6">
    <source>
        <dbReference type="SAM" id="Phobius"/>
    </source>
</evidence>
<comment type="subcellular location">
    <subcellularLocation>
        <location evidence="1">Membrane</location>
        <topology evidence="1">Multi-pass membrane protein</topology>
    </subcellularLocation>
</comment>
<comment type="caution">
    <text evidence="7">The sequence shown here is derived from an EMBL/GenBank/DDBJ whole genome shotgun (WGS) entry which is preliminary data.</text>
</comment>
<evidence type="ECO:0008006" key="9">
    <source>
        <dbReference type="Google" id="ProtNLM"/>
    </source>
</evidence>
<evidence type="ECO:0000256" key="4">
    <source>
        <dbReference type="ARBA" id="ARBA00022989"/>
    </source>
</evidence>
<feature type="transmembrane region" description="Helical" evidence="6">
    <location>
        <begin position="52"/>
        <end position="70"/>
    </location>
</feature>
<protein>
    <recommendedName>
        <fullName evidence="9">Transmembrane protein 45A-like</fullName>
    </recommendedName>
</protein>
<evidence type="ECO:0000256" key="5">
    <source>
        <dbReference type="ARBA" id="ARBA00023136"/>
    </source>
</evidence>
<dbReference type="EMBL" id="BTGU01000202">
    <property type="protein sequence ID" value="GMN64934.1"/>
    <property type="molecule type" value="Genomic_DNA"/>
</dbReference>
<sequence>MGSFIGHVAPGIGFFLIGLWHLFNHIKLHALRPSSYTAPPWFPAAKFRYSELYLIIVGSTLSIAMELFISPDRHQPLDIDGTIPSNHLHTFEHSSISLSLLVYASFVVLLDRISPKAPHHALIYFLASITFAEELLLFHLHSTDHTGPEGQYHFFLQLVIFVSLATTLMGIGFPKSFMVSYVRSLSIFFQGVWFMVMGFMLWTPDFLPKGCFLHDEDGRKVARCSGEEALHRAKSLINLEFSWFLIGVAVFGVSFYLVLLKIYGEKVEYFSLARKEEKEDSFDIESQK</sequence>
<keyword evidence="4 6" id="KW-1133">Transmembrane helix</keyword>
<name>A0AA88E6C9_FICCA</name>
<evidence type="ECO:0000256" key="2">
    <source>
        <dbReference type="ARBA" id="ARBA00006948"/>
    </source>
</evidence>
<reference evidence="7" key="1">
    <citation type="submission" date="2023-07" db="EMBL/GenBank/DDBJ databases">
        <title>draft genome sequence of fig (Ficus carica).</title>
        <authorList>
            <person name="Takahashi T."/>
            <person name="Nishimura K."/>
        </authorList>
    </citation>
    <scope>NUCLEOTIDE SEQUENCE</scope>
</reference>
<keyword evidence="8" id="KW-1185">Reference proteome</keyword>
<dbReference type="PANTHER" id="PTHR46285">
    <property type="entry name" value="PROTEINASE INHIBITOR I4, SERPIN (DUF716)-RELATED"/>
    <property type="match status" value="1"/>
</dbReference>
<comment type="similarity">
    <text evidence="2">Belongs to the TMEM45 family.</text>
</comment>
<feature type="transmembrane region" description="Helical" evidence="6">
    <location>
        <begin position="122"/>
        <end position="140"/>
    </location>
</feature>
<dbReference type="InterPro" id="IPR006904">
    <property type="entry name" value="DUF716"/>
</dbReference>
<evidence type="ECO:0000313" key="8">
    <source>
        <dbReference type="Proteomes" id="UP001187192"/>
    </source>
</evidence>
<keyword evidence="3 6" id="KW-0812">Transmembrane</keyword>
<feature type="transmembrane region" description="Helical" evidence="6">
    <location>
        <begin position="241"/>
        <end position="264"/>
    </location>
</feature>
<feature type="transmembrane region" description="Helical" evidence="6">
    <location>
        <begin position="185"/>
        <end position="203"/>
    </location>
</feature>
<dbReference type="AlphaFoldDB" id="A0AA88E6C9"/>
<dbReference type="Pfam" id="PF04819">
    <property type="entry name" value="DUF716"/>
    <property type="match status" value="1"/>
</dbReference>
<dbReference type="GO" id="GO:0016020">
    <property type="term" value="C:membrane"/>
    <property type="evidence" value="ECO:0007669"/>
    <property type="project" value="UniProtKB-SubCell"/>
</dbReference>
<organism evidence="7 8">
    <name type="scientific">Ficus carica</name>
    <name type="common">Common fig</name>
    <dbReference type="NCBI Taxonomy" id="3494"/>
    <lineage>
        <taxon>Eukaryota</taxon>
        <taxon>Viridiplantae</taxon>
        <taxon>Streptophyta</taxon>
        <taxon>Embryophyta</taxon>
        <taxon>Tracheophyta</taxon>
        <taxon>Spermatophyta</taxon>
        <taxon>Magnoliopsida</taxon>
        <taxon>eudicotyledons</taxon>
        <taxon>Gunneridae</taxon>
        <taxon>Pentapetalae</taxon>
        <taxon>rosids</taxon>
        <taxon>fabids</taxon>
        <taxon>Rosales</taxon>
        <taxon>Moraceae</taxon>
        <taxon>Ficeae</taxon>
        <taxon>Ficus</taxon>
    </lineage>
</organism>
<accession>A0AA88E6C9</accession>
<evidence type="ECO:0000256" key="1">
    <source>
        <dbReference type="ARBA" id="ARBA00004141"/>
    </source>
</evidence>
<dbReference type="Proteomes" id="UP001187192">
    <property type="component" value="Unassembled WGS sequence"/>
</dbReference>
<feature type="transmembrane region" description="Helical" evidence="6">
    <location>
        <begin position="152"/>
        <end position="173"/>
    </location>
</feature>